<feature type="region of interest" description="Disordered" evidence="1">
    <location>
        <begin position="443"/>
        <end position="463"/>
    </location>
</feature>
<feature type="region of interest" description="Disordered" evidence="1">
    <location>
        <begin position="1024"/>
        <end position="1075"/>
    </location>
</feature>
<reference evidence="3" key="3">
    <citation type="submission" date="2024-02" db="UniProtKB">
        <authorList>
            <consortium name="WormBaseParasite"/>
        </authorList>
    </citation>
    <scope>IDENTIFICATION</scope>
    <source>
        <strain evidence="3">pt0022</strain>
    </source>
</reference>
<feature type="region of interest" description="Disordered" evidence="1">
    <location>
        <begin position="799"/>
        <end position="820"/>
    </location>
</feature>
<feature type="region of interest" description="Disordered" evidence="1">
    <location>
        <begin position="1103"/>
        <end position="1133"/>
    </location>
</feature>
<feature type="compositionally biased region" description="Polar residues" evidence="1">
    <location>
        <begin position="1059"/>
        <end position="1075"/>
    </location>
</feature>
<evidence type="ECO:0000313" key="3">
    <source>
        <dbReference type="WBParaSite" id="mrna-Wban_09662"/>
    </source>
</evidence>
<evidence type="ECO:0000256" key="1">
    <source>
        <dbReference type="SAM" id="MobiDB-lite"/>
    </source>
</evidence>
<feature type="compositionally biased region" description="Polar residues" evidence="1">
    <location>
        <begin position="443"/>
        <end position="455"/>
    </location>
</feature>
<protein>
    <submittedName>
        <fullName evidence="3">Bm8421</fullName>
    </submittedName>
</protein>
<feature type="compositionally biased region" description="Basic and acidic residues" evidence="1">
    <location>
        <begin position="1108"/>
        <end position="1117"/>
    </location>
</feature>
<accession>A0AAF5Q2R9</accession>
<feature type="compositionally biased region" description="Polar residues" evidence="1">
    <location>
        <begin position="1035"/>
        <end position="1045"/>
    </location>
</feature>
<feature type="compositionally biased region" description="Polar residues" evidence="1">
    <location>
        <begin position="1118"/>
        <end position="1132"/>
    </location>
</feature>
<dbReference type="WBParaSite" id="mrna-Wban_09662">
    <property type="protein sequence ID" value="mrna-Wban_09662"/>
    <property type="gene ID" value="Wban_09662"/>
</dbReference>
<name>A0AAF5Q2R9_WUCBA</name>
<feature type="region of interest" description="Disordered" evidence="1">
    <location>
        <begin position="977"/>
        <end position="1005"/>
    </location>
</feature>
<reference evidence="2" key="1">
    <citation type="submission" date="2015-03" db="EMBL/GenBank/DDBJ databases">
        <title>Wuchereria bancrofti Genome Sequencing Papua New Guinea Strain.</title>
        <authorList>
            <person name="Small S.T."/>
            <person name="Serre D."/>
            <person name="Zimmerman P.A."/>
        </authorList>
    </citation>
    <scope>NUCLEOTIDE SEQUENCE [LARGE SCALE GENOMIC DNA]</scope>
    <source>
        <strain evidence="2">pt0022</strain>
    </source>
</reference>
<organism evidence="2 3">
    <name type="scientific">Wuchereria bancrofti</name>
    <dbReference type="NCBI Taxonomy" id="6293"/>
    <lineage>
        <taxon>Eukaryota</taxon>
        <taxon>Metazoa</taxon>
        <taxon>Ecdysozoa</taxon>
        <taxon>Nematoda</taxon>
        <taxon>Chromadorea</taxon>
        <taxon>Rhabditida</taxon>
        <taxon>Spirurina</taxon>
        <taxon>Spiruromorpha</taxon>
        <taxon>Filarioidea</taxon>
        <taxon>Onchocercidae</taxon>
        <taxon>Wuchereria</taxon>
    </lineage>
</organism>
<sequence>MDRYGLLERIRRRILNDENKANNRRSHGVEKVVNKAKKFRITYHEMSPTKNTFEENVLRKAQSIRGSAAFKQCCQRLSGCDDENVDIIAKSYNSMPSLYTSKSIFRVDKNNCGKSMDFFHSKHISSGTCGSRSWAHESSLTPSQITKAVVDVNEFLRNNKKKSHLLQSTRLRSRNKMDEIKKDKVRQPQIPAIKSSDTFDWSTKDRMVSQHINLNIDGPGHSISCDEINVKIKQSFSTLNNLENDIDEAARFLQTSFSNRLSISSPLEYSKVDDNFSFKGYILEKDAYNDHLFPKQNVKGITRGKILGCQLKAHIAYGKNITEMSQHLRDVRDAFNNESLLREYEISDGRDSDERCFDRQSSFYATAEQRMNKALQYNSLSNDERNCDPVDLRILTISKINSLHDDNDTDDAMNEIQNAKSEVTSKQSVIHQANNSNMKLINEPPSAQSAFNDASQSDKVDSSPMYSSQELLKREHYANNTVKALRQFYTDSMLYFVELRKLCCQRKVENLWKVENKEEKIKSACLLLKRKYISSVRGTMSLKNLIDYHLHETARIQLLNLDLQKHLTLLRGKKKDVNFENFRKGSEKVLLFTKDFEKNNLANELEKWELKLKTRSRGFKINGERAMNIDNTRSSLSSPLRVFRNIRKMKVQKPTNYNKNLEQLREELKWKRKEADFMKKTFDQRVMRNVQRYENSLRAQIDAHVRYITETEKDIAQLNKLENGNDGNSERSNVMPTSSYERYPFLSSMNISAQSTFLDGGFLEADRNETSFSADIHSINKSCNFESNSKKRNIDSIQFSKPLSEEESGTASASGKYKNFGSPRKTHDACHFVELFSSSTLTPSGRLTEQSQKINDIEKNCSASNETQLSIDKKSAYVPKVSKDSTDFIIHSPESTHSSELVYGETANFKQDTSKEALLISVAHRSDINDIKLEQQKQSIVKPNDTDDENKTTDGCNLLCNSLDEQFFTPIASDIETDNEEKNGTDEMEKDRITSQESLSSFHTTSSSLTPIIRVSGKTALTQSSRPRKFKLTVSPLSSPGSAASTKYAASMPREDAARSTTNSPHTSKASSSRCISPLSASLLESLLEDSLTTMLTLEHSQASESETFVHHGERNKNTNLIASADNSSQSDRSYDLNKIPVPEDLIPGLDLSGVNSAEAEAISEKNDFPSKLDEHPYGNKEFNVSIEIRNDQVIKSSEPVPSSQFRFYLSDEKWVIAEIHSAAEKIWNLVSSKQPLEILISGDSVGIASQELQMRQLLVDRCCEITKHCFKDVSSSRYMGLTNISCFRPRNLLHLKSILQKQLSKYYESNKENGKDKKRWELLSRGLNSDIENIVLEGIYAEQDSWEDKLEHYKDEIKNELVAELWHEQLNESLLVVIDM</sequence>
<reference evidence="2" key="2">
    <citation type="journal article" date="2016" name="Mol. Ecol.">
        <title>Population genomics of the filarial nematode parasite Wuchereria bancrofti from mosquitoes.</title>
        <authorList>
            <person name="Small S.T."/>
            <person name="Reimer L.J."/>
            <person name="Tisch D.J."/>
            <person name="King C.L."/>
            <person name="Christensen B.M."/>
            <person name="Siba P.M."/>
            <person name="Kazura J.W."/>
            <person name="Serre D."/>
            <person name="Zimmerman P.A."/>
        </authorList>
    </citation>
    <scope>NUCLEOTIDE SEQUENCE</scope>
    <source>
        <strain evidence="2">pt0022</strain>
    </source>
</reference>
<feature type="compositionally biased region" description="Basic and acidic residues" evidence="1">
    <location>
        <begin position="980"/>
        <end position="994"/>
    </location>
</feature>
<proteinExistence type="predicted"/>
<dbReference type="Proteomes" id="UP000093561">
    <property type="component" value="Unassembled WGS sequence"/>
</dbReference>
<evidence type="ECO:0000313" key="2">
    <source>
        <dbReference type="Proteomes" id="UP000093561"/>
    </source>
</evidence>